<sequence length="286" mass="30283">MSQSLSPGQRFHAWLAGSADEAILRWIFRCTLAVTITVLAVDLASMQGWIAIPDRGAAAPAEVREDSPTLNLPSLVPSILSPLLPGGDKRLMPLPQPDSALAQPMTFELVGGGKLLATGSITPGISQSFAAEIGRHGDYIKTVVLNSPGGSVADALAMGRLIRERKFATEVEAGKYCVSSCPLVFAGGVERRAGQRASIGVHQVTAMPSAANQAPRDEMSLAQNISARCQRYLDEMGVSLQVWVHAMETPHDRLFVFKPDELKSLNLVTTAAAAPSAAPAPAKTHL</sequence>
<reference evidence="1 2" key="1">
    <citation type="submission" date="2016-11" db="EMBL/GenBank/DDBJ databases">
        <authorList>
            <person name="Jaros S."/>
            <person name="Januszkiewicz K."/>
            <person name="Wedrychowicz H."/>
        </authorList>
    </citation>
    <scope>NUCLEOTIDE SEQUENCE [LARGE SCALE GENOMIC DNA]</scope>
    <source>
        <strain evidence="1 2">GAS242</strain>
    </source>
</reference>
<name>A0A1M5L395_9BRAD</name>
<dbReference type="Proteomes" id="UP000190675">
    <property type="component" value="Chromosome I"/>
</dbReference>
<evidence type="ECO:0000313" key="1">
    <source>
        <dbReference type="EMBL" id="SHG59488.1"/>
    </source>
</evidence>
<protein>
    <recommendedName>
        <fullName evidence="3">ATP-dependent protease ClpP, protease subunit</fullName>
    </recommendedName>
</protein>
<evidence type="ECO:0008006" key="3">
    <source>
        <dbReference type="Google" id="ProtNLM"/>
    </source>
</evidence>
<accession>A0A1M5L395</accession>
<proteinExistence type="predicted"/>
<dbReference type="Gene3D" id="3.90.226.10">
    <property type="entry name" value="2-enoyl-CoA Hydratase, Chain A, domain 1"/>
    <property type="match status" value="1"/>
</dbReference>
<organism evidence="1 2">
    <name type="scientific">Bradyrhizobium erythrophlei</name>
    <dbReference type="NCBI Taxonomy" id="1437360"/>
    <lineage>
        <taxon>Bacteria</taxon>
        <taxon>Pseudomonadati</taxon>
        <taxon>Pseudomonadota</taxon>
        <taxon>Alphaproteobacteria</taxon>
        <taxon>Hyphomicrobiales</taxon>
        <taxon>Nitrobacteraceae</taxon>
        <taxon>Bradyrhizobium</taxon>
    </lineage>
</organism>
<gene>
    <name evidence="1" type="ORF">SAMN05444169_3234</name>
</gene>
<evidence type="ECO:0000313" key="2">
    <source>
        <dbReference type="Proteomes" id="UP000190675"/>
    </source>
</evidence>
<dbReference type="InterPro" id="IPR029045">
    <property type="entry name" value="ClpP/crotonase-like_dom_sf"/>
</dbReference>
<dbReference type="EMBL" id="LT670818">
    <property type="protein sequence ID" value="SHG59488.1"/>
    <property type="molecule type" value="Genomic_DNA"/>
</dbReference>
<dbReference type="RefSeq" id="WP_079566807.1">
    <property type="nucleotide sequence ID" value="NZ_LT670818.1"/>
</dbReference>
<dbReference type="OrthoDB" id="5936191at2"/>
<dbReference type="SUPFAM" id="SSF52096">
    <property type="entry name" value="ClpP/crotonase"/>
    <property type="match status" value="1"/>
</dbReference>
<dbReference type="AlphaFoldDB" id="A0A1M5L395"/>